<dbReference type="Proteomes" id="UP000232638">
    <property type="component" value="Chromosome"/>
</dbReference>
<evidence type="ECO:0000313" key="2">
    <source>
        <dbReference type="Proteomes" id="UP000232638"/>
    </source>
</evidence>
<dbReference type="OrthoDB" id="197283at2"/>
<evidence type="ECO:0000313" key="1">
    <source>
        <dbReference type="EMBL" id="AUB79719.1"/>
    </source>
</evidence>
<accession>A0A2K8U2S7</accession>
<dbReference type="PIRSF" id="PIRSF039032">
    <property type="entry name" value="HigB-2"/>
    <property type="match status" value="1"/>
</dbReference>
<dbReference type="KEGG" id="tsy:THSYN_01260"/>
<name>A0A2K8U2S7_9GAMM</name>
<protein>
    <submittedName>
        <fullName evidence="1">Transcriptional regulator</fullName>
    </submittedName>
</protein>
<proteinExistence type="predicted"/>
<sequence>MYTIVETPIFGADARDIWSEDERGEFCAWLAASPHAGDPIPGSGGCRKVRWARAGTGKRGGVRVIYFNRLESGVIYLLVIYAKAVRGDIPAHMLKAIQESIQYGNR</sequence>
<dbReference type="AlphaFoldDB" id="A0A2K8U2S7"/>
<reference evidence="1 2" key="1">
    <citation type="submission" date="2017-03" db="EMBL/GenBank/DDBJ databases">
        <title>Complete genome sequence of Candidatus 'Thiodictyon syntrophicum' sp. nov. strain Cad16T, a photolithoautotroph purple sulfur bacterium isolated from an alpine meromictic lake.</title>
        <authorList>
            <person name="Luedin S.M."/>
            <person name="Pothier J.F."/>
            <person name="Danza F."/>
            <person name="Storelli N."/>
            <person name="Wittwer M."/>
            <person name="Tonolla M."/>
        </authorList>
    </citation>
    <scope>NUCLEOTIDE SEQUENCE [LARGE SCALE GENOMIC DNA]</scope>
    <source>
        <strain evidence="1 2">Cad16T</strain>
    </source>
</reference>
<dbReference type="EMBL" id="CP020370">
    <property type="protein sequence ID" value="AUB79719.1"/>
    <property type="molecule type" value="Genomic_DNA"/>
</dbReference>
<organism evidence="1 2">
    <name type="scientific">Candidatus Thiodictyon syntrophicum</name>
    <dbReference type="NCBI Taxonomy" id="1166950"/>
    <lineage>
        <taxon>Bacteria</taxon>
        <taxon>Pseudomonadati</taxon>
        <taxon>Pseudomonadota</taxon>
        <taxon>Gammaproteobacteria</taxon>
        <taxon>Chromatiales</taxon>
        <taxon>Chromatiaceae</taxon>
        <taxon>Thiodictyon</taxon>
    </lineage>
</organism>
<dbReference type="RefSeq" id="WP_100917535.1">
    <property type="nucleotide sequence ID" value="NZ_CP020370.1"/>
</dbReference>
<gene>
    <name evidence="1" type="ORF">THSYN_01260</name>
</gene>
<dbReference type="InterPro" id="IPR009387">
    <property type="entry name" value="HigB-2"/>
</dbReference>
<keyword evidence="2" id="KW-1185">Reference proteome</keyword>